<accession>A0A6J5MH69</accession>
<organism evidence="1">
    <name type="scientific">uncultured Caudovirales phage</name>
    <dbReference type="NCBI Taxonomy" id="2100421"/>
    <lineage>
        <taxon>Viruses</taxon>
        <taxon>Duplodnaviria</taxon>
        <taxon>Heunggongvirae</taxon>
        <taxon>Uroviricota</taxon>
        <taxon>Caudoviricetes</taxon>
        <taxon>Peduoviridae</taxon>
        <taxon>Maltschvirus</taxon>
        <taxon>Maltschvirus maltsch</taxon>
    </lineage>
</organism>
<sequence length="84" mass="9422">MTDRLRDAATALLDALDAVRAANQSEGAGGGSWIHRAATREHQQRVARTYAEMHKAKEDLRSVLAEPADERVRSMLVYYHFIPT</sequence>
<protein>
    <submittedName>
        <fullName evidence="1">Uncharacterized protein</fullName>
    </submittedName>
</protein>
<proteinExistence type="predicted"/>
<name>A0A6J5MH69_9CAUD</name>
<evidence type="ECO:0000313" key="1">
    <source>
        <dbReference type="EMBL" id="CAB4143039.1"/>
    </source>
</evidence>
<gene>
    <name evidence="1" type="ORF">UFOVP435_50</name>
</gene>
<dbReference type="EMBL" id="LR796416">
    <property type="protein sequence ID" value="CAB4143039.1"/>
    <property type="molecule type" value="Genomic_DNA"/>
</dbReference>
<reference evidence="1" key="1">
    <citation type="submission" date="2020-04" db="EMBL/GenBank/DDBJ databases">
        <authorList>
            <person name="Chiriac C."/>
            <person name="Salcher M."/>
            <person name="Ghai R."/>
            <person name="Kavagutti S V."/>
        </authorList>
    </citation>
    <scope>NUCLEOTIDE SEQUENCE</scope>
</reference>